<dbReference type="Proteomes" id="UP000182284">
    <property type="component" value="Unassembled WGS sequence"/>
</dbReference>
<sequence>MARANHPSDRTVAETAWLYYIKGLNQGEIAKKMNLSRPTVVTYLRLARERQIVGVKISGMHFRVNELADALCEKFGLESAFVVPEEINAAETMQQVCEATAQFLPDFVAPGDTLGVSWGQTVSFVSERVPWWPIQNLVVRQLIGSLANPLLPTCESCTTEIARRLSAQCINLNAPAVCSEAGLAERLRAEPIIAEQLTHLKDCNKAIYSLSPCTEDTHVVQFNIATKTDIADYVAKGAVGIIAGRFIDAEGAPVLGDLDRRMIGADQEALRNMSGLLVVSGLNKHAATHAALRGGYVTHAVLDLALAEALVNDAPSA</sequence>
<protein>
    <submittedName>
        <fullName evidence="6">DNA-binding transcriptional regulator LsrR, DeoR family</fullName>
    </submittedName>
</protein>
<dbReference type="Gene3D" id="1.10.10.10">
    <property type="entry name" value="Winged helix-like DNA-binding domain superfamily/Winged helix DNA-binding domain"/>
    <property type="match status" value="1"/>
</dbReference>
<dbReference type="InterPro" id="IPR013324">
    <property type="entry name" value="RNA_pol_sigma_r3/r4-like"/>
</dbReference>
<dbReference type="PANTHER" id="PTHR34294">
    <property type="entry name" value="TRANSCRIPTIONAL REGULATOR-RELATED"/>
    <property type="match status" value="1"/>
</dbReference>
<evidence type="ECO:0000313" key="7">
    <source>
        <dbReference type="Proteomes" id="UP000182284"/>
    </source>
</evidence>
<feature type="domain" description="Sugar-binding" evidence="5">
    <location>
        <begin position="64"/>
        <end position="312"/>
    </location>
</feature>
<dbReference type="RefSeq" id="WP_074646085.1">
    <property type="nucleotide sequence ID" value="NZ_FNBL01000009.1"/>
</dbReference>
<dbReference type="AlphaFoldDB" id="A0A1G7Q832"/>
<dbReference type="PANTHER" id="PTHR34294:SF1">
    <property type="entry name" value="TRANSCRIPTIONAL REGULATOR LSRR"/>
    <property type="match status" value="1"/>
</dbReference>
<dbReference type="SUPFAM" id="SSF100950">
    <property type="entry name" value="NagB/RpiA/CoA transferase-like"/>
    <property type="match status" value="1"/>
</dbReference>
<dbReference type="GO" id="GO:0030246">
    <property type="term" value="F:carbohydrate binding"/>
    <property type="evidence" value="ECO:0007669"/>
    <property type="project" value="InterPro"/>
</dbReference>
<dbReference type="SUPFAM" id="SSF88659">
    <property type="entry name" value="Sigma3 and sigma4 domains of RNA polymerase sigma factors"/>
    <property type="match status" value="1"/>
</dbReference>
<accession>A0A1G7Q832</accession>
<dbReference type="InterPro" id="IPR037171">
    <property type="entry name" value="NagB/RpiA_transferase-like"/>
</dbReference>
<dbReference type="InterPro" id="IPR007324">
    <property type="entry name" value="Sugar-bd_dom_put"/>
</dbReference>
<reference evidence="6 7" key="1">
    <citation type="submission" date="2016-10" db="EMBL/GenBank/DDBJ databases">
        <authorList>
            <person name="de Groot N.N."/>
        </authorList>
    </citation>
    <scope>NUCLEOTIDE SEQUENCE [LARGE SCALE GENOMIC DNA]</scope>
    <source>
        <strain evidence="6 7">DSM 27375</strain>
    </source>
</reference>
<dbReference type="Gene3D" id="3.40.50.1360">
    <property type="match status" value="1"/>
</dbReference>
<keyword evidence="3 6" id="KW-0238">DNA-binding</keyword>
<keyword evidence="2" id="KW-0805">Transcription regulation</keyword>
<dbReference type="EMBL" id="FNBL01000009">
    <property type="protein sequence ID" value="SDF94681.1"/>
    <property type="molecule type" value="Genomic_DNA"/>
</dbReference>
<evidence type="ECO:0000256" key="3">
    <source>
        <dbReference type="ARBA" id="ARBA00023125"/>
    </source>
</evidence>
<dbReference type="InterPro" id="IPR036388">
    <property type="entry name" value="WH-like_DNA-bd_sf"/>
</dbReference>
<comment type="similarity">
    <text evidence="1">Belongs to the SorC transcriptional regulatory family.</text>
</comment>
<evidence type="ECO:0000313" key="6">
    <source>
        <dbReference type="EMBL" id="SDF94681.1"/>
    </source>
</evidence>
<evidence type="ECO:0000259" key="5">
    <source>
        <dbReference type="Pfam" id="PF04198"/>
    </source>
</evidence>
<evidence type="ECO:0000256" key="2">
    <source>
        <dbReference type="ARBA" id="ARBA00023015"/>
    </source>
</evidence>
<evidence type="ECO:0000256" key="1">
    <source>
        <dbReference type="ARBA" id="ARBA00010466"/>
    </source>
</evidence>
<dbReference type="OrthoDB" id="9806345at2"/>
<gene>
    <name evidence="6" type="ORF">SAMN04488117_10946</name>
</gene>
<dbReference type="InterPro" id="IPR051054">
    <property type="entry name" value="SorC_transcr_regulators"/>
</dbReference>
<organism evidence="6 7">
    <name type="scientific">Celeribacter baekdonensis</name>
    <dbReference type="NCBI Taxonomy" id="875171"/>
    <lineage>
        <taxon>Bacteria</taxon>
        <taxon>Pseudomonadati</taxon>
        <taxon>Pseudomonadota</taxon>
        <taxon>Alphaproteobacteria</taxon>
        <taxon>Rhodobacterales</taxon>
        <taxon>Roseobacteraceae</taxon>
        <taxon>Celeribacter</taxon>
    </lineage>
</organism>
<evidence type="ECO:0000256" key="4">
    <source>
        <dbReference type="ARBA" id="ARBA00023163"/>
    </source>
</evidence>
<dbReference type="GO" id="GO:0003677">
    <property type="term" value="F:DNA binding"/>
    <property type="evidence" value="ECO:0007669"/>
    <property type="project" value="UniProtKB-KW"/>
</dbReference>
<proteinExistence type="inferred from homology"/>
<name>A0A1G7Q832_9RHOB</name>
<dbReference type="Pfam" id="PF04198">
    <property type="entry name" value="Sugar-bind"/>
    <property type="match status" value="1"/>
</dbReference>
<keyword evidence="4" id="KW-0804">Transcription</keyword>